<organism evidence="2 3">
    <name type="scientific">Hyella patelloides LEGE 07179</name>
    <dbReference type="NCBI Taxonomy" id="945734"/>
    <lineage>
        <taxon>Bacteria</taxon>
        <taxon>Bacillati</taxon>
        <taxon>Cyanobacteriota</taxon>
        <taxon>Cyanophyceae</taxon>
        <taxon>Pleurocapsales</taxon>
        <taxon>Hyellaceae</taxon>
        <taxon>Hyella</taxon>
    </lineage>
</organism>
<reference evidence="2 3" key="1">
    <citation type="submission" date="2019-01" db="EMBL/GenBank/DDBJ databases">
        <authorList>
            <person name="Brito A."/>
        </authorList>
    </citation>
    <scope>NUCLEOTIDE SEQUENCE [LARGE SCALE GENOMIC DNA]</scope>
    <source>
        <strain evidence="2">1</strain>
    </source>
</reference>
<dbReference type="AlphaFoldDB" id="A0A563W5I0"/>
<keyword evidence="1" id="KW-0812">Transmembrane</keyword>
<evidence type="ECO:0000313" key="2">
    <source>
        <dbReference type="EMBL" id="VEP18961.1"/>
    </source>
</evidence>
<name>A0A563W5I0_9CYAN</name>
<feature type="transmembrane region" description="Helical" evidence="1">
    <location>
        <begin position="20"/>
        <end position="37"/>
    </location>
</feature>
<keyword evidence="1" id="KW-0472">Membrane</keyword>
<keyword evidence="1" id="KW-1133">Transmembrane helix</keyword>
<evidence type="ECO:0000256" key="1">
    <source>
        <dbReference type="SAM" id="Phobius"/>
    </source>
</evidence>
<accession>A0A563W5I0</accession>
<keyword evidence="3" id="KW-1185">Reference proteome</keyword>
<evidence type="ECO:0000313" key="3">
    <source>
        <dbReference type="Proteomes" id="UP000320055"/>
    </source>
</evidence>
<sequence length="65" mass="7689">MGHTREESENRKVLIMWERLVLSGVTTFCIYLFLHLGNNYRQPSFIGQSFTEPPHFIFNIPLFSQ</sequence>
<proteinExistence type="predicted"/>
<gene>
    <name evidence="2" type="ORF">H1P_980019</name>
</gene>
<protein>
    <submittedName>
        <fullName evidence="2">Uncharacterized protein</fullName>
    </submittedName>
</protein>
<dbReference type="EMBL" id="CAACVJ010000707">
    <property type="protein sequence ID" value="VEP18961.1"/>
    <property type="molecule type" value="Genomic_DNA"/>
</dbReference>
<dbReference type="Proteomes" id="UP000320055">
    <property type="component" value="Unassembled WGS sequence"/>
</dbReference>